<protein>
    <submittedName>
        <fullName evidence="2">Uncharacterized protein</fullName>
    </submittedName>
</protein>
<name>A0A7J6QBB4_PEROL</name>
<dbReference type="AlphaFoldDB" id="A0A7J6QBB4"/>
<dbReference type="EMBL" id="JABANO010034110">
    <property type="protein sequence ID" value="KAF4705685.1"/>
    <property type="molecule type" value="Genomic_DNA"/>
</dbReference>
<keyword evidence="3" id="KW-1185">Reference proteome</keyword>
<organism evidence="2 3">
    <name type="scientific">Perkinsus olseni</name>
    <name type="common">Perkinsus atlanticus</name>
    <dbReference type="NCBI Taxonomy" id="32597"/>
    <lineage>
        <taxon>Eukaryota</taxon>
        <taxon>Sar</taxon>
        <taxon>Alveolata</taxon>
        <taxon>Perkinsozoa</taxon>
        <taxon>Perkinsea</taxon>
        <taxon>Perkinsida</taxon>
        <taxon>Perkinsidae</taxon>
        <taxon>Perkinsus</taxon>
    </lineage>
</organism>
<comment type="caution">
    <text evidence="2">The sequence shown here is derived from an EMBL/GenBank/DDBJ whole genome shotgun (WGS) entry which is preliminary data.</text>
</comment>
<evidence type="ECO:0000256" key="1">
    <source>
        <dbReference type="SAM" id="SignalP"/>
    </source>
</evidence>
<evidence type="ECO:0000313" key="3">
    <source>
        <dbReference type="Proteomes" id="UP000553632"/>
    </source>
</evidence>
<evidence type="ECO:0000313" key="2">
    <source>
        <dbReference type="EMBL" id="KAF4705685.1"/>
    </source>
</evidence>
<keyword evidence="1" id="KW-0732">Signal</keyword>
<feature type="chain" id="PRO_5029730115" evidence="1">
    <location>
        <begin position="26"/>
        <end position="134"/>
    </location>
</feature>
<gene>
    <name evidence="2" type="ORF">FOZ63_000216</name>
</gene>
<accession>A0A7J6QBB4</accession>
<sequence length="134" mass="14932">MSFEQLIIGVPAAAALLSNFPLVTAIGAIAPDNPAKQDYPPWWKVSSFDTLTNTAFCDFKNFADNYAVPGPILRSSKILSIVVEDTGIHTDVVGVIDISSIRDKEHKLNLEASKVEFMPKGYWFQGYWYDEDDD</sequence>
<reference evidence="2 3" key="1">
    <citation type="submission" date="2020-04" db="EMBL/GenBank/DDBJ databases">
        <title>Perkinsus olseni comparative genomics.</title>
        <authorList>
            <person name="Bogema D.R."/>
        </authorList>
    </citation>
    <scope>NUCLEOTIDE SEQUENCE [LARGE SCALE GENOMIC DNA]</scope>
    <source>
        <strain evidence="2 3">ATCC PRA-207</strain>
    </source>
</reference>
<dbReference type="Proteomes" id="UP000553632">
    <property type="component" value="Unassembled WGS sequence"/>
</dbReference>
<feature type="non-terminal residue" evidence="2">
    <location>
        <position position="1"/>
    </location>
</feature>
<feature type="signal peptide" evidence="1">
    <location>
        <begin position="1"/>
        <end position="25"/>
    </location>
</feature>
<proteinExistence type="predicted"/>